<dbReference type="Gene3D" id="1.10.10.2840">
    <property type="entry name" value="PucR C-terminal helix-turn-helix domain"/>
    <property type="match status" value="1"/>
</dbReference>
<keyword evidence="4" id="KW-1185">Reference proteome</keyword>
<comment type="caution">
    <text evidence="3">The sequence shown here is derived from an EMBL/GenBank/DDBJ whole genome shotgun (WGS) entry which is preliminary data.</text>
</comment>
<dbReference type="Pfam" id="PF07905">
    <property type="entry name" value="PucR"/>
    <property type="match status" value="1"/>
</dbReference>
<dbReference type="InterPro" id="IPR042070">
    <property type="entry name" value="PucR_C-HTH_sf"/>
</dbReference>
<evidence type="ECO:0000313" key="4">
    <source>
        <dbReference type="Proteomes" id="UP001205748"/>
    </source>
</evidence>
<dbReference type="RefSeq" id="WP_257533251.1">
    <property type="nucleotide sequence ID" value="NZ_JANKAS010000021.1"/>
</dbReference>
<gene>
    <name evidence="3" type="ORF">NSA47_14465</name>
</gene>
<dbReference type="EMBL" id="JANKAS010000021">
    <property type="protein sequence ID" value="MCR1900167.1"/>
    <property type="molecule type" value="Genomic_DNA"/>
</dbReference>
<name>A0AAE3L0M1_9FIRM</name>
<reference evidence="3" key="1">
    <citation type="submission" date="2022-07" db="EMBL/GenBank/DDBJ databases">
        <title>Enhanced cultured diversity of the mouse gut microbiota enables custom-made synthetic communities.</title>
        <authorList>
            <person name="Afrizal A."/>
        </authorList>
    </citation>
    <scope>NUCLEOTIDE SEQUENCE</scope>
    <source>
        <strain evidence="3">DSM 28593</strain>
    </source>
</reference>
<sequence length="535" mass="60780">MGVTVKDCLNLPAFEGAEVVAGKGGLGNTVSTCSVLEMADTNVFKESYFGDNELIITAFASVKDDVGAQCKIIKSLNEIGTAGLVLYYVGVVVKKINHKMIAIADGLDFPIIIIGLDIGYSEVISQVLESVFVSKRQENQFSGVVLQKFAELSDSKRNYKQLLRIINEQIPCTLILCDGYLEFIEAWYEEGMESLNIKDLVSQVQKQGYSERVNQHIIELPNGQVCRIYLKKIRRSNIPSMYLMFLSPKSIEDYNMNQAIQVINSANEIWDLDMSLNNSSLLLRAILNNDAYEISKITSILQIKPEKWSTFWYVGFDEDGFGEKNPLNTQRLVKLVKGFLKDQRRVALIDYLDNAAVAIISTKFVNENIDELAETFTSILGENGICARVVSFNIATIFDIHRQYQMIKDNWKYLTNIYPLKEVLNLFQVQFTKQCIEIITAGQVQINKELEILDLLYEDKGILGDEFIHTLEVYLLDSDSNTAMAADLLHVHNNTVKYRIRKIKEKLGEKIFELPASFYLYRVAALNRIINKRLK</sequence>
<dbReference type="InterPro" id="IPR012914">
    <property type="entry name" value="PucR_dom"/>
</dbReference>
<dbReference type="Pfam" id="PF13556">
    <property type="entry name" value="HTH_30"/>
    <property type="match status" value="1"/>
</dbReference>
<dbReference type="Proteomes" id="UP001205748">
    <property type="component" value="Unassembled WGS sequence"/>
</dbReference>
<feature type="domain" description="Purine catabolism PurC-like" evidence="1">
    <location>
        <begin position="7"/>
        <end position="130"/>
    </location>
</feature>
<feature type="domain" description="PucR C-terminal helix-turn-helix" evidence="2">
    <location>
        <begin position="468"/>
        <end position="509"/>
    </location>
</feature>
<evidence type="ECO:0000259" key="2">
    <source>
        <dbReference type="Pfam" id="PF13556"/>
    </source>
</evidence>
<evidence type="ECO:0000313" key="3">
    <source>
        <dbReference type="EMBL" id="MCR1900167.1"/>
    </source>
</evidence>
<proteinExistence type="predicted"/>
<accession>A0AAE3L0M1</accession>
<dbReference type="AlphaFoldDB" id="A0AAE3L0M1"/>
<evidence type="ECO:0000259" key="1">
    <source>
        <dbReference type="Pfam" id="PF07905"/>
    </source>
</evidence>
<dbReference type="InterPro" id="IPR025736">
    <property type="entry name" value="PucR_C-HTH_dom"/>
</dbReference>
<organism evidence="3 4">
    <name type="scientific">Irregularibacter muris</name>
    <dbReference type="NCBI Taxonomy" id="1796619"/>
    <lineage>
        <taxon>Bacteria</taxon>
        <taxon>Bacillati</taxon>
        <taxon>Bacillota</taxon>
        <taxon>Clostridia</taxon>
        <taxon>Eubacteriales</taxon>
        <taxon>Eubacteriaceae</taxon>
        <taxon>Irregularibacter</taxon>
    </lineage>
</organism>
<protein>
    <submittedName>
        <fullName evidence="3">PucR family transcriptional regulator</fullName>
    </submittedName>
</protein>